<evidence type="ECO:0000256" key="1">
    <source>
        <dbReference type="SAM" id="MobiDB-lite"/>
    </source>
</evidence>
<accession>A0ABQ9GK56</accession>
<feature type="region of interest" description="Disordered" evidence="1">
    <location>
        <begin position="530"/>
        <end position="551"/>
    </location>
</feature>
<feature type="compositionally biased region" description="Low complexity" evidence="1">
    <location>
        <begin position="530"/>
        <end position="544"/>
    </location>
</feature>
<evidence type="ECO:0000313" key="2">
    <source>
        <dbReference type="EMBL" id="KAJ8872421.1"/>
    </source>
</evidence>
<feature type="region of interest" description="Disordered" evidence="1">
    <location>
        <begin position="115"/>
        <end position="175"/>
    </location>
</feature>
<evidence type="ECO:0000313" key="3">
    <source>
        <dbReference type="Proteomes" id="UP001159363"/>
    </source>
</evidence>
<name>A0ABQ9GK56_9NEOP</name>
<dbReference type="EMBL" id="JARBHB010000011">
    <property type="protein sequence ID" value="KAJ8872421.1"/>
    <property type="molecule type" value="Genomic_DNA"/>
</dbReference>
<organism evidence="2 3">
    <name type="scientific">Dryococelus australis</name>
    <dbReference type="NCBI Taxonomy" id="614101"/>
    <lineage>
        <taxon>Eukaryota</taxon>
        <taxon>Metazoa</taxon>
        <taxon>Ecdysozoa</taxon>
        <taxon>Arthropoda</taxon>
        <taxon>Hexapoda</taxon>
        <taxon>Insecta</taxon>
        <taxon>Pterygota</taxon>
        <taxon>Neoptera</taxon>
        <taxon>Polyneoptera</taxon>
        <taxon>Phasmatodea</taxon>
        <taxon>Verophasmatodea</taxon>
        <taxon>Anareolatae</taxon>
        <taxon>Phasmatidae</taxon>
        <taxon>Eurycanthinae</taxon>
        <taxon>Dryococelus</taxon>
    </lineage>
</organism>
<gene>
    <name evidence="2" type="ORF">PR048_026025</name>
</gene>
<reference evidence="2 3" key="1">
    <citation type="submission" date="2023-02" db="EMBL/GenBank/DDBJ databases">
        <title>LHISI_Scaffold_Assembly.</title>
        <authorList>
            <person name="Stuart O.P."/>
            <person name="Cleave R."/>
            <person name="Magrath M.J.L."/>
            <person name="Mikheyev A.S."/>
        </authorList>
    </citation>
    <scope>NUCLEOTIDE SEQUENCE [LARGE SCALE GENOMIC DNA]</scope>
    <source>
        <strain evidence="2">Daus_M_001</strain>
        <tissue evidence="2">Leg muscle</tissue>
    </source>
</reference>
<keyword evidence="3" id="KW-1185">Reference proteome</keyword>
<sequence length="573" mass="63439">MPLVSGFSRGLPFTSPFQSGAAPYSPHFTLVGSRDLAVKSRPNIFTHSLKPWLSNHVQSSQKGSDFTSMQKHMEKRRWFQYVREISQSTALLRGGREFRRQLVVAHVPWNCTARNPRNMSSSSTPEGGEGVRPAASASGRRYHATLPAGRSAGERTRPDTWISNPRPLAREGGRSSGTLLRDTIHAAKRCFLLPELNKLRPLRRLGRVVFGLGFVGEREGDEGLTSLLPVPTAECSAYSRAPRLRISTPSPFPYQIQFFLSRHSRQRGHCVGAQLRQIPTLGKNVFLLLYVCTSSHTHALTCGPRRAMTYHPVNSRLPERGVGGHSPNKHRRKQEYRFEIRNGFCKRPGCWLLPVLPVTALHIHRSTNMTQGINCKNFCLMHTRVSEEILTDLNIEVLRADEGEQTRGDVTTATTNASIVRHTARERAELSSAKDFLKFTRSEYWDMAMATDASGGQAPFVLHASNVRVVQSVFANYLTFCKSCITSVYGGRGGRADSPLASHQGEPGSIPAGSPDFRKWKLCRTMPLVGGSSRGSPVSPTSSLRRYSIPQSPTSALKTSLLRATQISSPVLT</sequence>
<proteinExistence type="predicted"/>
<protein>
    <submittedName>
        <fullName evidence="2">Uncharacterized protein</fullName>
    </submittedName>
</protein>
<dbReference type="Proteomes" id="UP001159363">
    <property type="component" value="Chromosome 10"/>
</dbReference>
<comment type="caution">
    <text evidence="2">The sequence shown here is derived from an EMBL/GenBank/DDBJ whole genome shotgun (WGS) entry which is preliminary data.</text>
</comment>
<feature type="compositionally biased region" description="Polar residues" evidence="1">
    <location>
        <begin position="115"/>
        <end position="125"/>
    </location>
</feature>